<reference evidence="1 2" key="1">
    <citation type="submission" date="2023-03" db="EMBL/GenBank/DDBJ databases">
        <title>Paludisphaera mucosa sp. nov. a novel planctomycete from northern fen.</title>
        <authorList>
            <person name="Ivanova A."/>
        </authorList>
    </citation>
    <scope>NUCLEOTIDE SEQUENCE [LARGE SCALE GENOMIC DNA]</scope>
    <source>
        <strain evidence="1 2">Pla2</strain>
    </source>
</reference>
<name>A0ABT6F9L2_9BACT</name>
<sequence>MAEVDFELLRRLLAESARRAFSKLREMRPNETFYAFALYTVDDAVVLSPSANTEEAYARVRSKYASSGKFTEAGLLGNFRWSPYDWECDCVGVEAFDPVIALINDRGVRPI</sequence>
<protein>
    <submittedName>
        <fullName evidence="1">DUF4303 domain-containing protein</fullName>
    </submittedName>
</protein>
<keyword evidence="2" id="KW-1185">Reference proteome</keyword>
<accession>A0ABT6F9L2</accession>
<evidence type="ECO:0000313" key="1">
    <source>
        <dbReference type="EMBL" id="MDG3004284.1"/>
    </source>
</evidence>
<dbReference type="Pfam" id="PF14136">
    <property type="entry name" value="DUF4303"/>
    <property type="match status" value="1"/>
</dbReference>
<organism evidence="1 2">
    <name type="scientific">Paludisphaera mucosa</name>
    <dbReference type="NCBI Taxonomy" id="3030827"/>
    <lineage>
        <taxon>Bacteria</taxon>
        <taxon>Pseudomonadati</taxon>
        <taxon>Planctomycetota</taxon>
        <taxon>Planctomycetia</taxon>
        <taxon>Isosphaerales</taxon>
        <taxon>Isosphaeraceae</taxon>
        <taxon>Paludisphaera</taxon>
    </lineage>
</organism>
<proteinExistence type="predicted"/>
<evidence type="ECO:0000313" key="2">
    <source>
        <dbReference type="Proteomes" id="UP001216907"/>
    </source>
</evidence>
<gene>
    <name evidence="1" type="ORF">PZE19_10895</name>
</gene>
<dbReference type="InterPro" id="IPR025409">
    <property type="entry name" value="DUF4303"/>
</dbReference>
<dbReference type="RefSeq" id="WP_277860642.1">
    <property type="nucleotide sequence ID" value="NZ_JARRAG010000002.1"/>
</dbReference>
<comment type="caution">
    <text evidence="1">The sequence shown here is derived from an EMBL/GenBank/DDBJ whole genome shotgun (WGS) entry which is preliminary data.</text>
</comment>
<dbReference type="EMBL" id="JARRAG010000002">
    <property type="protein sequence ID" value="MDG3004284.1"/>
    <property type="molecule type" value="Genomic_DNA"/>
</dbReference>
<dbReference type="Proteomes" id="UP001216907">
    <property type="component" value="Unassembled WGS sequence"/>
</dbReference>